<reference evidence="2" key="1">
    <citation type="submission" date="2022-08" db="UniProtKB">
        <authorList>
            <consortium name="EnsemblMetazoa"/>
        </authorList>
    </citation>
    <scope>IDENTIFICATION</scope>
    <source>
        <strain evidence="2">05x7-T-G4-1.051#20</strain>
    </source>
</reference>
<dbReference type="EnsemblMetazoa" id="G5664.12">
    <property type="protein sequence ID" value="G5664.12:cds"/>
    <property type="gene ID" value="G5664"/>
</dbReference>
<organism evidence="2 3">
    <name type="scientific">Magallana gigas</name>
    <name type="common">Pacific oyster</name>
    <name type="synonym">Crassostrea gigas</name>
    <dbReference type="NCBI Taxonomy" id="29159"/>
    <lineage>
        <taxon>Eukaryota</taxon>
        <taxon>Metazoa</taxon>
        <taxon>Spiralia</taxon>
        <taxon>Lophotrochozoa</taxon>
        <taxon>Mollusca</taxon>
        <taxon>Bivalvia</taxon>
        <taxon>Autobranchia</taxon>
        <taxon>Pteriomorphia</taxon>
        <taxon>Ostreida</taxon>
        <taxon>Ostreoidea</taxon>
        <taxon>Ostreidae</taxon>
        <taxon>Magallana</taxon>
    </lineage>
</organism>
<dbReference type="OMA" id="YITHTTR"/>
<accession>A0A8W8N7M9</accession>
<evidence type="ECO:0000313" key="2">
    <source>
        <dbReference type="EnsemblMetazoa" id="G5664.12:cds"/>
    </source>
</evidence>
<feature type="signal peptide" evidence="1">
    <location>
        <begin position="1"/>
        <end position="29"/>
    </location>
</feature>
<protein>
    <recommendedName>
        <fullName evidence="4">Secreted protein</fullName>
    </recommendedName>
</protein>
<dbReference type="OrthoDB" id="6138285at2759"/>
<dbReference type="Proteomes" id="UP000005408">
    <property type="component" value="Unassembled WGS sequence"/>
</dbReference>
<evidence type="ECO:0000256" key="1">
    <source>
        <dbReference type="SAM" id="SignalP"/>
    </source>
</evidence>
<proteinExistence type="predicted"/>
<keyword evidence="3" id="KW-1185">Reference proteome</keyword>
<dbReference type="AlphaFoldDB" id="A0A8W8N7M9"/>
<name>A0A8W8N7M9_MAGGI</name>
<keyword evidence="1" id="KW-0732">Signal</keyword>
<evidence type="ECO:0008006" key="4">
    <source>
        <dbReference type="Google" id="ProtNLM"/>
    </source>
</evidence>
<feature type="chain" id="PRO_5042432050" description="Secreted protein" evidence="1">
    <location>
        <begin position="30"/>
        <end position="227"/>
    </location>
</feature>
<sequence length="227" mass="25810">MGVKMNFSRATLISYCGLVSLVLRPVTSCSRTTREREDVALKACLTHWSVTPSTYVIDLQSTLFDANLTHVCRVDKIEEADHCVTTVPVDNCPEVLLFWRHFIDPVNQACGNIKDFTSSVKCVDQTRLKTCQDKTYALDFYSRRKSVRRQHCQIILEYKACMDGVVQDGPDCRSDDVRTLNNVIGLHLLHLGGYYKCSQDYPFVMQPVDSLKGIPKESSEKELDFLD</sequence>
<dbReference type="EnsemblMetazoa" id="G5664.2">
    <property type="protein sequence ID" value="G5664.2:cds"/>
    <property type="gene ID" value="G5664"/>
</dbReference>
<dbReference type="EnsemblMetazoa" id="G5664.15">
    <property type="protein sequence ID" value="G5664.15:cds"/>
    <property type="gene ID" value="G5664"/>
</dbReference>
<evidence type="ECO:0000313" key="3">
    <source>
        <dbReference type="Proteomes" id="UP000005408"/>
    </source>
</evidence>